<feature type="transmembrane region" description="Helical" evidence="9">
    <location>
        <begin position="12"/>
        <end position="31"/>
    </location>
</feature>
<evidence type="ECO:0000256" key="8">
    <source>
        <dbReference type="RuleBase" id="RU000461"/>
    </source>
</evidence>
<accession>A0AAD8JS31</accession>
<comment type="caution">
    <text evidence="10">The sequence shown here is derived from an EMBL/GenBank/DDBJ whole genome shotgun (WGS) entry which is preliminary data.</text>
</comment>
<comment type="cofactor">
    <cofactor evidence="1 7">
        <name>heme</name>
        <dbReference type="ChEBI" id="CHEBI:30413"/>
    </cofactor>
</comment>
<dbReference type="InterPro" id="IPR036396">
    <property type="entry name" value="Cyt_P450_sf"/>
</dbReference>
<protein>
    <recommendedName>
        <fullName evidence="12">Cytochrome P450</fullName>
    </recommendedName>
</protein>
<dbReference type="AlphaFoldDB" id="A0AAD8JS31"/>
<comment type="similarity">
    <text evidence="8">Belongs to the cytochrome P450 family.</text>
</comment>
<keyword evidence="9" id="KW-1133">Transmembrane helix</keyword>
<keyword evidence="11" id="KW-1185">Reference proteome</keyword>
<dbReference type="PRINTS" id="PR00385">
    <property type="entry name" value="P450"/>
</dbReference>
<dbReference type="PANTHER" id="PTHR47947">
    <property type="entry name" value="CYTOCHROME P450 82C3-RELATED"/>
    <property type="match status" value="1"/>
</dbReference>
<dbReference type="PROSITE" id="PS00086">
    <property type="entry name" value="CYTOCHROME_P450"/>
    <property type="match status" value="1"/>
</dbReference>
<dbReference type="FunFam" id="1.10.630.10:FF:000026">
    <property type="entry name" value="Cytochrome P450 82C4"/>
    <property type="match status" value="1"/>
</dbReference>
<dbReference type="Pfam" id="PF00067">
    <property type="entry name" value="p450"/>
    <property type="match status" value="1"/>
</dbReference>
<name>A0AAD8JS31_TARER</name>
<evidence type="ECO:0000313" key="10">
    <source>
        <dbReference type="EMBL" id="KAK1408621.1"/>
    </source>
</evidence>
<dbReference type="GO" id="GO:0004497">
    <property type="term" value="F:monooxygenase activity"/>
    <property type="evidence" value="ECO:0007669"/>
    <property type="project" value="UniProtKB-KW"/>
</dbReference>
<keyword evidence="9" id="KW-0472">Membrane</keyword>
<gene>
    <name evidence="10" type="ORF">QVD17_40551</name>
</gene>
<dbReference type="PANTHER" id="PTHR47947:SF39">
    <property type="entry name" value="CYTOCHROME P450"/>
    <property type="match status" value="1"/>
</dbReference>
<dbReference type="Proteomes" id="UP001229421">
    <property type="component" value="Unassembled WGS sequence"/>
</dbReference>
<evidence type="ECO:0000256" key="1">
    <source>
        <dbReference type="ARBA" id="ARBA00001971"/>
    </source>
</evidence>
<keyword evidence="5 7" id="KW-0408">Iron</keyword>
<dbReference type="InterPro" id="IPR002401">
    <property type="entry name" value="Cyt_P450_E_grp-I"/>
</dbReference>
<evidence type="ECO:0000256" key="3">
    <source>
        <dbReference type="ARBA" id="ARBA00022723"/>
    </source>
</evidence>
<dbReference type="PRINTS" id="PR00463">
    <property type="entry name" value="EP450I"/>
</dbReference>
<feature type="binding site" description="axial binding residue" evidence="7">
    <location>
        <position position="462"/>
    </location>
    <ligand>
        <name>heme</name>
        <dbReference type="ChEBI" id="CHEBI:30413"/>
    </ligand>
    <ligandPart>
        <name>Fe</name>
        <dbReference type="ChEBI" id="CHEBI:18248"/>
    </ligandPart>
</feature>
<evidence type="ECO:0000313" key="11">
    <source>
        <dbReference type="Proteomes" id="UP001229421"/>
    </source>
</evidence>
<dbReference type="InterPro" id="IPR001128">
    <property type="entry name" value="Cyt_P450"/>
</dbReference>
<dbReference type="InterPro" id="IPR017972">
    <property type="entry name" value="Cyt_P450_CS"/>
</dbReference>
<keyword evidence="4 8" id="KW-0560">Oxidoreductase</keyword>
<evidence type="ECO:0008006" key="12">
    <source>
        <dbReference type="Google" id="ProtNLM"/>
    </source>
</evidence>
<dbReference type="GO" id="GO:0005506">
    <property type="term" value="F:iron ion binding"/>
    <property type="evidence" value="ECO:0007669"/>
    <property type="project" value="InterPro"/>
</dbReference>
<evidence type="ECO:0000256" key="7">
    <source>
        <dbReference type="PIRSR" id="PIRSR602401-1"/>
    </source>
</evidence>
<proteinExistence type="inferred from homology"/>
<dbReference type="EMBL" id="JAUHHV010000011">
    <property type="protein sequence ID" value="KAK1408621.1"/>
    <property type="molecule type" value="Genomic_DNA"/>
</dbReference>
<evidence type="ECO:0000256" key="4">
    <source>
        <dbReference type="ARBA" id="ARBA00023002"/>
    </source>
</evidence>
<dbReference type="InterPro" id="IPR050651">
    <property type="entry name" value="Plant_Cytochrome_P450_Monoox"/>
</dbReference>
<keyword evidence="3 7" id="KW-0479">Metal-binding</keyword>
<evidence type="ECO:0000256" key="5">
    <source>
        <dbReference type="ARBA" id="ARBA00023004"/>
    </source>
</evidence>
<sequence>MNLFPFQESYTLVIEVLATTIALISYLLFIYKTQKKGAFAPEASGAWPVIGQINLLSGASGLPHLALASMADLLGPIFTVRLGVRKVLVVSNCEIAKEIFTTHDLIVSNRPKYLAAKILGHDYASFSFSPYGPYWLGIRKLISTELMSSSRLDKLKFVRVSELENSIKTILNLWKERKNNEVKVLVDMTKWFWELNMNIVLRIVAGKRVDDGDEEETRKRSELVREWFHYLGRFVVGDALPYLGWLDLGGHKKSMKRVASGLDDMLTTWLEEHREKRVGGDTTTENDFIDVMISVIEANGLVGYDTDTIVKATCMTLIVNIADTITVMLTWALSLLLNNRNALKKVQEELDAHVGKDKQVNISDIGNLVYLEAVIKEALRLYPAAFLGGPRVFSEDCTVAGYQIPKGTWLLINMWKLHRDPNIWSDPCKFKPERFFTPNHKDVDVKGADFELIPFGAGRRFCPGIRLALQMLHIVLATLIQNFEMSTPDGAQVDMTASVGMTNAKESPLKVLVSPRFNRQ</sequence>
<dbReference type="SUPFAM" id="SSF48264">
    <property type="entry name" value="Cytochrome P450"/>
    <property type="match status" value="1"/>
</dbReference>
<evidence type="ECO:0000256" key="9">
    <source>
        <dbReference type="SAM" id="Phobius"/>
    </source>
</evidence>
<evidence type="ECO:0000256" key="6">
    <source>
        <dbReference type="ARBA" id="ARBA00023033"/>
    </source>
</evidence>
<dbReference type="GO" id="GO:0016705">
    <property type="term" value="F:oxidoreductase activity, acting on paired donors, with incorporation or reduction of molecular oxygen"/>
    <property type="evidence" value="ECO:0007669"/>
    <property type="project" value="InterPro"/>
</dbReference>
<keyword evidence="6 8" id="KW-0503">Monooxygenase</keyword>
<keyword evidence="9" id="KW-0812">Transmembrane</keyword>
<reference evidence="10" key="1">
    <citation type="journal article" date="2023" name="bioRxiv">
        <title>Improved chromosome-level genome assembly for marigold (Tagetes erecta).</title>
        <authorList>
            <person name="Jiang F."/>
            <person name="Yuan L."/>
            <person name="Wang S."/>
            <person name="Wang H."/>
            <person name="Xu D."/>
            <person name="Wang A."/>
            <person name="Fan W."/>
        </authorList>
    </citation>
    <scope>NUCLEOTIDE SEQUENCE</scope>
    <source>
        <strain evidence="10">WSJ</strain>
        <tissue evidence="10">Leaf</tissue>
    </source>
</reference>
<keyword evidence="2 7" id="KW-0349">Heme</keyword>
<dbReference type="Gene3D" id="1.10.630.10">
    <property type="entry name" value="Cytochrome P450"/>
    <property type="match status" value="1"/>
</dbReference>
<organism evidence="10 11">
    <name type="scientific">Tagetes erecta</name>
    <name type="common">African marigold</name>
    <dbReference type="NCBI Taxonomy" id="13708"/>
    <lineage>
        <taxon>Eukaryota</taxon>
        <taxon>Viridiplantae</taxon>
        <taxon>Streptophyta</taxon>
        <taxon>Embryophyta</taxon>
        <taxon>Tracheophyta</taxon>
        <taxon>Spermatophyta</taxon>
        <taxon>Magnoliopsida</taxon>
        <taxon>eudicotyledons</taxon>
        <taxon>Gunneridae</taxon>
        <taxon>Pentapetalae</taxon>
        <taxon>asterids</taxon>
        <taxon>campanulids</taxon>
        <taxon>Asterales</taxon>
        <taxon>Asteraceae</taxon>
        <taxon>Asteroideae</taxon>
        <taxon>Heliantheae alliance</taxon>
        <taxon>Tageteae</taxon>
        <taxon>Tagetes</taxon>
    </lineage>
</organism>
<dbReference type="GO" id="GO:0020037">
    <property type="term" value="F:heme binding"/>
    <property type="evidence" value="ECO:0007669"/>
    <property type="project" value="InterPro"/>
</dbReference>
<evidence type="ECO:0000256" key="2">
    <source>
        <dbReference type="ARBA" id="ARBA00022617"/>
    </source>
</evidence>